<keyword evidence="2" id="KW-1185">Reference proteome</keyword>
<reference evidence="1 2" key="1">
    <citation type="submission" date="2017-12" db="EMBL/GenBank/DDBJ databases">
        <title>Comparative genomics of Botrytis spp.</title>
        <authorList>
            <person name="Valero-Jimenez C.A."/>
            <person name="Tapia P."/>
            <person name="Veloso J."/>
            <person name="Silva-Moreno E."/>
            <person name="Staats M."/>
            <person name="Valdes J.H."/>
            <person name="Van Kan J.A.L."/>
        </authorList>
    </citation>
    <scope>NUCLEOTIDE SEQUENCE [LARGE SCALE GENOMIC DNA]</scope>
    <source>
        <strain evidence="1 2">MUCL2120</strain>
    </source>
</reference>
<dbReference type="EMBL" id="PQXJ01000179">
    <property type="protein sequence ID" value="TGO58551.1"/>
    <property type="molecule type" value="Genomic_DNA"/>
</dbReference>
<evidence type="ECO:0000313" key="2">
    <source>
        <dbReference type="Proteomes" id="UP000297452"/>
    </source>
</evidence>
<sequence length="320" mass="37071">MDTEMTKEQESTVAKTPAEGEEEKLIPVIKYGPWPVQYKSRIPYDFNYYGDFYFASIAHRGERVKAINKARSGAACDKSGETDDRIVKNQRQGFFRFTDLPAEIRKLIFQLIASTILCFDPKSKTYYNHVIIGLGILWKYRYELCYGAGVEKFLEETSRSKPDLSPEEKARLRSEFVKRANDYVYIHQHHPNRDGNYLRVADEEESSRSTGNTWGAKLDWAYLEWIRGLANSALFSFAEGEGLLKILTNIRDLKVTKGFQVEIKGYTELDEDGYGLFRKAVQQFNFMWEPKIREALLPDVLRLQIPKTDRNHYLASRAGQ</sequence>
<accession>A0A4Z1IAC4</accession>
<dbReference type="Proteomes" id="UP000297452">
    <property type="component" value="Unassembled WGS sequence"/>
</dbReference>
<proteinExistence type="predicted"/>
<organism evidence="1 2">
    <name type="scientific">Botryotinia narcissicola</name>
    <dbReference type="NCBI Taxonomy" id="278944"/>
    <lineage>
        <taxon>Eukaryota</taxon>
        <taxon>Fungi</taxon>
        <taxon>Dikarya</taxon>
        <taxon>Ascomycota</taxon>
        <taxon>Pezizomycotina</taxon>
        <taxon>Leotiomycetes</taxon>
        <taxon>Helotiales</taxon>
        <taxon>Sclerotiniaceae</taxon>
        <taxon>Botryotinia</taxon>
    </lineage>
</organism>
<name>A0A4Z1IAC4_9HELO</name>
<dbReference type="OrthoDB" id="3551384at2759"/>
<gene>
    <name evidence="1" type="ORF">BOTNAR_0179g00110</name>
</gene>
<evidence type="ECO:0000313" key="1">
    <source>
        <dbReference type="EMBL" id="TGO58551.1"/>
    </source>
</evidence>
<protein>
    <submittedName>
        <fullName evidence="1">Uncharacterized protein</fullName>
    </submittedName>
</protein>
<dbReference type="AlphaFoldDB" id="A0A4Z1IAC4"/>
<comment type="caution">
    <text evidence="1">The sequence shown here is derived from an EMBL/GenBank/DDBJ whole genome shotgun (WGS) entry which is preliminary data.</text>
</comment>